<comment type="caution">
    <text evidence="1">The sequence shown here is derived from an EMBL/GenBank/DDBJ whole genome shotgun (WGS) entry which is preliminary data.</text>
</comment>
<dbReference type="EMBL" id="ML978633">
    <property type="protein sequence ID" value="KAF2022463.1"/>
    <property type="molecule type" value="Genomic_DNA"/>
</dbReference>
<organism evidence="1 2">
    <name type="scientific">Setomelanomma holmii</name>
    <dbReference type="NCBI Taxonomy" id="210430"/>
    <lineage>
        <taxon>Eukaryota</taxon>
        <taxon>Fungi</taxon>
        <taxon>Dikarya</taxon>
        <taxon>Ascomycota</taxon>
        <taxon>Pezizomycotina</taxon>
        <taxon>Dothideomycetes</taxon>
        <taxon>Pleosporomycetidae</taxon>
        <taxon>Pleosporales</taxon>
        <taxon>Pleosporineae</taxon>
        <taxon>Phaeosphaeriaceae</taxon>
        <taxon>Setomelanomma</taxon>
    </lineage>
</organism>
<keyword evidence="2" id="KW-1185">Reference proteome</keyword>
<dbReference type="Proteomes" id="UP000799777">
    <property type="component" value="Unassembled WGS sequence"/>
</dbReference>
<name>A0A9P4GTH8_9PLEO</name>
<protein>
    <submittedName>
        <fullName evidence="1">Alpha-galactosidase A</fullName>
    </submittedName>
</protein>
<evidence type="ECO:0000313" key="1">
    <source>
        <dbReference type="EMBL" id="KAF2022463.1"/>
    </source>
</evidence>
<dbReference type="OrthoDB" id="2687876at2759"/>
<proteinExistence type="predicted"/>
<dbReference type="AlphaFoldDB" id="A0A9P4GTH8"/>
<gene>
    <name evidence="1" type="ORF">EK21DRAFT_83319</name>
</gene>
<evidence type="ECO:0000313" key="2">
    <source>
        <dbReference type="Proteomes" id="UP000799777"/>
    </source>
</evidence>
<dbReference type="SUPFAM" id="SSF56112">
    <property type="entry name" value="Protein kinase-like (PK-like)"/>
    <property type="match status" value="1"/>
</dbReference>
<accession>A0A9P4GTH8</accession>
<reference evidence="1" key="1">
    <citation type="journal article" date="2020" name="Stud. Mycol.">
        <title>101 Dothideomycetes genomes: a test case for predicting lifestyles and emergence of pathogens.</title>
        <authorList>
            <person name="Haridas S."/>
            <person name="Albert R."/>
            <person name="Binder M."/>
            <person name="Bloem J."/>
            <person name="Labutti K."/>
            <person name="Salamov A."/>
            <person name="Andreopoulos B."/>
            <person name="Baker S."/>
            <person name="Barry K."/>
            <person name="Bills G."/>
            <person name="Bluhm B."/>
            <person name="Cannon C."/>
            <person name="Castanera R."/>
            <person name="Culley D."/>
            <person name="Daum C."/>
            <person name="Ezra D."/>
            <person name="Gonzalez J."/>
            <person name="Henrissat B."/>
            <person name="Kuo A."/>
            <person name="Liang C."/>
            <person name="Lipzen A."/>
            <person name="Lutzoni F."/>
            <person name="Magnuson J."/>
            <person name="Mondo S."/>
            <person name="Nolan M."/>
            <person name="Ohm R."/>
            <person name="Pangilinan J."/>
            <person name="Park H.-J."/>
            <person name="Ramirez L."/>
            <person name="Alfaro M."/>
            <person name="Sun H."/>
            <person name="Tritt A."/>
            <person name="Yoshinaga Y."/>
            <person name="Zwiers L.-H."/>
            <person name="Turgeon B."/>
            <person name="Goodwin S."/>
            <person name="Spatafora J."/>
            <person name="Crous P."/>
            <person name="Grigoriev I."/>
        </authorList>
    </citation>
    <scope>NUCLEOTIDE SEQUENCE</scope>
    <source>
        <strain evidence="1">CBS 110217</strain>
    </source>
</reference>
<dbReference type="Pfam" id="PF06293">
    <property type="entry name" value="Kdo"/>
    <property type="match status" value="1"/>
</dbReference>
<dbReference type="InterPro" id="IPR011009">
    <property type="entry name" value="Kinase-like_dom_sf"/>
</dbReference>
<dbReference type="Gene3D" id="1.10.510.10">
    <property type="entry name" value="Transferase(Phosphotransferase) domain 1"/>
    <property type="match status" value="1"/>
</dbReference>
<sequence length="276" mass="31484">MDMSILSMEIDDDNENESEYRIRIGHKVKYLKIAAATFDRDTLSFPLASLPLLPYNDDNWNVANISRDVGSGELRTSLSQQQLAGVQNVWHSTQVDILDLERVKRLTAATFEAVVCETTDSNSKRAITLPHRSKLIAKIARFEWEIPRVERETRAYQLLQQKDPALAPQFLGHIREGDRVIGLLLEKLEDRRTAAIRDLHRCEMVLERFHNLGLLHGDVNRHNFLVDNDGVTLIDFEHSQEHATEISRTLEMQSLRAELDDLSGRGAGFVLMSQEA</sequence>